<name>A0A1H5ZUP9_9FLAO</name>
<keyword evidence="2" id="KW-1185">Reference proteome</keyword>
<reference evidence="2" key="1">
    <citation type="submission" date="2016-10" db="EMBL/GenBank/DDBJ databases">
        <authorList>
            <person name="Varghese N."/>
            <person name="Submissions S."/>
        </authorList>
    </citation>
    <scope>NUCLEOTIDE SEQUENCE [LARGE SCALE GENOMIC DNA]</scope>
    <source>
        <strain evidence="2">DSM 21580</strain>
    </source>
</reference>
<sequence>MKDKIAQLKENIRGIVAANPNLPIDGIVTKIEGDTCSVKLADGFEISDIRLKATADGENNFLIIPKINSRVLMLSADGTIGNLTMIKCDVAEKIIFNENGLNVEIDSTEGKIKVENDETSFTDLFQQLVDLLKTLKVFTPVGPSGIPLPDSILKIEKFETDFKTILK</sequence>
<dbReference type="OrthoDB" id="1252911at2"/>
<organism evidence="1 2">
    <name type="scientific">Halpernia humi</name>
    <dbReference type="NCBI Taxonomy" id="493375"/>
    <lineage>
        <taxon>Bacteria</taxon>
        <taxon>Pseudomonadati</taxon>
        <taxon>Bacteroidota</taxon>
        <taxon>Flavobacteriia</taxon>
        <taxon>Flavobacteriales</taxon>
        <taxon>Weeksellaceae</taxon>
        <taxon>Chryseobacterium group</taxon>
        <taxon>Halpernia</taxon>
    </lineage>
</organism>
<dbReference type="AlphaFoldDB" id="A0A1H5ZUP9"/>
<evidence type="ECO:0000313" key="1">
    <source>
        <dbReference type="EMBL" id="SEG39515.1"/>
    </source>
</evidence>
<gene>
    <name evidence="1" type="ORF">SAMN05421847_2191</name>
</gene>
<proteinExistence type="predicted"/>
<protein>
    <submittedName>
        <fullName evidence="1">Uncharacterized protein</fullName>
    </submittedName>
</protein>
<dbReference type="EMBL" id="FNUS01000005">
    <property type="protein sequence ID" value="SEG39515.1"/>
    <property type="molecule type" value="Genomic_DNA"/>
</dbReference>
<evidence type="ECO:0000313" key="2">
    <source>
        <dbReference type="Proteomes" id="UP000236738"/>
    </source>
</evidence>
<dbReference type="RefSeq" id="WP_103914067.1">
    <property type="nucleotide sequence ID" value="NZ_FNUS01000005.1"/>
</dbReference>
<dbReference type="Proteomes" id="UP000236738">
    <property type="component" value="Unassembled WGS sequence"/>
</dbReference>
<accession>A0A1H5ZUP9</accession>